<dbReference type="InterPro" id="IPR050532">
    <property type="entry name" value="Globin-like_OT"/>
</dbReference>
<dbReference type="PANTHER" id="PTHR46458">
    <property type="entry name" value="BLR2807 PROTEIN"/>
    <property type="match status" value="1"/>
</dbReference>
<evidence type="ECO:0000256" key="1">
    <source>
        <dbReference type="ARBA" id="ARBA00022617"/>
    </source>
</evidence>
<dbReference type="SUPFAM" id="SSF46458">
    <property type="entry name" value="Globin-like"/>
    <property type="match status" value="1"/>
</dbReference>
<dbReference type="GO" id="GO:0046872">
    <property type="term" value="F:metal ion binding"/>
    <property type="evidence" value="ECO:0007669"/>
    <property type="project" value="UniProtKB-KW"/>
</dbReference>
<evidence type="ECO:0000256" key="3">
    <source>
        <dbReference type="ARBA" id="ARBA00023004"/>
    </source>
</evidence>
<keyword evidence="4" id="KW-0813">Transport</keyword>
<evidence type="ECO:0000313" key="7">
    <source>
        <dbReference type="WBParaSite" id="EEL_0000259401-mRNA-1"/>
    </source>
</evidence>
<name>A0A0R3RM84_9BILA</name>
<dbReference type="Proteomes" id="UP000050640">
    <property type="component" value="Unplaced"/>
</dbReference>
<keyword evidence="6" id="KW-1185">Reference proteome</keyword>
<evidence type="ECO:0000256" key="4">
    <source>
        <dbReference type="RuleBase" id="RU000356"/>
    </source>
</evidence>
<dbReference type="InterPro" id="IPR009050">
    <property type="entry name" value="Globin-like_sf"/>
</dbReference>
<feature type="domain" description="Globin" evidence="5">
    <location>
        <begin position="40"/>
        <end position="194"/>
    </location>
</feature>
<keyword evidence="4" id="KW-0561">Oxygen transport</keyword>
<dbReference type="AlphaFoldDB" id="A0A0R3RM84"/>
<dbReference type="Gene3D" id="1.10.490.10">
    <property type="entry name" value="Globins"/>
    <property type="match status" value="1"/>
</dbReference>
<comment type="similarity">
    <text evidence="4">Belongs to the globin family.</text>
</comment>
<proteinExistence type="inferred from homology"/>
<organism evidence="6 7">
    <name type="scientific">Elaeophora elaphi</name>
    <dbReference type="NCBI Taxonomy" id="1147741"/>
    <lineage>
        <taxon>Eukaryota</taxon>
        <taxon>Metazoa</taxon>
        <taxon>Ecdysozoa</taxon>
        <taxon>Nematoda</taxon>
        <taxon>Chromadorea</taxon>
        <taxon>Rhabditida</taxon>
        <taxon>Spirurina</taxon>
        <taxon>Spiruromorpha</taxon>
        <taxon>Filarioidea</taxon>
        <taxon>Onchocercidae</taxon>
        <taxon>Elaeophora</taxon>
    </lineage>
</organism>
<dbReference type="InterPro" id="IPR012292">
    <property type="entry name" value="Globin/Proto"/>
</dbReference>
<evidence type="ECO:0000256" key="2">
    <source>
        <dbReference type="ARBA" id="ARBA00022723"/>
    </source>
</evidence>
<dbReference type="WBParaSite" id="EEL_0000259401-mRNA-1">
    <property type="protein sequence ID" value="EEL_0000259401-mRNA-1"/>
    <property type="gene ID" value="EEL_0000259401"/>
</dbReference>
<dbReference type="InterPro" id="IPR000971">
    <property type="entry name" value="Globin"/>
</dbReference>
<dbReference type="GO" id="GO:0020037">
    <property type="term" value="F:heme binding"/>
    <property type="evidence" value="ECO:0007669"/>
    <property type="project" value="InterPro"/>
</dbReference>
<sequence length="205" mass="23668">MLCPCFCSKSGTNNSYDAAVTPIVREQQNSALKDDDTRIPLTQKQKYVLTKNWKGIDREVSAAGVEMFLKMLSLHPEYYKMFPFHGIATSTEEKQRMDECLRAHGESVMKFIGQVISDYFSNIGNAEKFFELINQNGRQHAHKKFFKPELFWVMEEPFLYSVKLILGERYTDNMHSIYKKVIAIILSELEKGCASELSGRQMIDE</sequence>
<dbReference type="Pfam" id="PF00042">
    <property type="entry name" value="Globin"/>
    <property type="match status" value="1"/>
</dbReference>
<evidence type="ECO:0000259" key="5">
    <source>
        <dbReference type="PROSITE" id="PS01033"/>
    </source>
</evidence>
<dbReference type="GO" id="GO:0005344">
    <property type="term" value="F:oxygen carrier activity"/>
    <property type="evidence" value="ECO:0007669"/>
    <property type="project" value="UniProtKB-KW"/>
</dbReference>
<dbReference type="PROSITE" id="PS01033">
    <property type="entry name" value="GLOBIN"/>
    <property type="match status" value="1"/>
</dbReference>
<keyword evidence="2" id="KW-0479">Metal-binding</keyword>
<keyword evidence="1 4" id="KW-0349">Heme</keyword>
<evidence type="ECO:0000313" key="6">
    <source>
        <dbReference type="Proteomes" id="UP000050640"/>
    </source>
</evidence>
<reference evidence="7" key="1">
    <citation type="submission" date="2017-02" db="UniProtKB">
        <authorList>
            <consortium name="WormBaseParasite"/>
        </authorList>
    </citation>
    <scope>IDENTIFICATION</scope>
</reference>
<dbReference type="STRING" id="1147741.A0A0R3RM84"/>
<keyword evidence="3" id="KW-0408">Iron</keyword>
<dbReference type="PANTHER" id="PTHR46458:SF5">
    <property type="entry name" value="GLOBIN FAMILY PROFILE DOMAIN-CONTAINING PROTEIN"/>
    <property type="match status" value="1"/>
</dbReference>
<accession>A0A0R3RM84</accession>
<protein>
    <submittedName>
        <fullName evidence="7">GLOBIN domain-containing protein</fullName>
    </submittedName>
</protein>
<dbReference type="GO" id="GO:0019825">
    <property type="term" value="F:oxygen binding"/>
    <property type="evidence" value="ECO:0007669"/>
    <property type="project" value="InterPro"/>
</dbReference>